<keyword evidence="1" id="KW-0802">TPR repeat</keyword>
<gene>
    <name evidence="2" type="ORF">GTK09_14375</name>
</gene>
<proteinExistence type="predicted"/>
<evidence type="ECO:0000313" key="3">
    <source>
        <dbReference type="Proteomes" id="UP000469011"/>
    </source>
</evidence>
<dbReference type="SMART" id="SM00028">
    <property type="entry name" value="TPR"/>
    <property type="match status" value="3"/>
</dbReference>
<organism evidence="2 3">
    <name type="scientific">Jiella pacifica</name>
    <dbReference type="NCBI Taxonomy" id="2696469"/>
    <lineage>
        <taxon>Bacteria</taxon>
        <taxon>Pseudomonadati</taxon>
        <taxon>Pseudomonadota</taxon>
        <taxon>Alphaproteobacteria</taxon>
        <taxon>Hyphomicrobiales</taxon>
        <taxon>Aurantimonadaceae</taxon>
        <taxon>Jiella</taxon>
    </lineage>
</organism>
<dbReference type="Gene3D" id="1.25.40.10">
    <property type="entry name" value="Tetratricopeptide repeat domain"/>
    <property type="match status" value="1"/>
</dbReference>
<feature type="repeat" description="TPR" evidence="1">
    <location>
        <begin position="92"/>
        <end position="125"/>
    </location>
</feature>
<evidence type="ECO:0000313" key="2">
    <source>
        <dbReference type="EMBL" id="NDW05609.1"/>
    </source>
</evidence>
<dbReference type="InterPro" id="IPR011990">
    <property type="entry name" value="TPR-like_helical_dom_sf"/>
</dbReference>
<keyword evidence="3" id="KW-1185">Reference proteome</keyword>
<reference evidence="2 3" key="1">
    <citation type="submission" date="2020-01" db="EMBL/GenBank/DDBJ databases">
        <title>Jiella pacifica sp. nov.</title>
        <authorList>
            <person name="Xue Z."/>
            <person name="Zhu S."/>
            <person name="Chen J."/>
            <person name="Yang J."/>
        </authorList>
    </citation>
    <scope>NUCLEOTIDE SEQUENCE [LARGE SCALE GENOMIC DNA]</scope>
    <source>
        <strain evidence="2 3">40Bstr34</strain>
    </source>
</reference>
<dbReference type="Pfam" id="PF13641">
    <property type="entry name" value="Glyco_tranf_2_3"/>
    <property type="match status" value="1"/>
</dbReference>
<name>A0A6N9T779_9HYPH</name>
<dbReference type="RefSeq" id="WP_163463864.1">
    <property type="nucleotide sequence ID" value="NZ_JAAAMG010000011.1"/>
</dbReference>
<dbReference type="Pfam" id="PF13414">
    <property type="entry name" value="TPR_11"/>
    <property type="match status" value="1"/>
</dbReference>
<protein>
    <submittedName>
        <fullName evidence="2">Glycosyltransferase</fullName>
    </submittedName>
</protein>
<dbReference type="PANTHER" id="PTHR43179:SF7">
    <property type="entry name" value="RHAMNOSYLTRANSFERASE WBBL"/>
    <property type="match status" value="1"/>
</dbReference>
<dbReference type="Gene3D" id="3.90.550.10">
    <property type="entry name" value="Spore Coat Polysaccharide Biosynthesis Protein SpsA, Chain A"/>
    <property type="match status" value="1"/>
</dbReference>
<dbReference type="GO" id="GO:0016740">
    <property type="term" value="F:transferase activity"/>
    <property type="evidence" value="ECO:0007669"/>
    <property type="project" value="UniProtKB-KW"/>
</dbReference>
<dbReference type="SUPFAM" id="SSF53448">
    <property type="entry name" value="Nucleotide-diphospho-sugar transferases"/>
    <property type="match status" value="1"/>
</dbReference>
<dbReference type="AlphaFoldDB" id="A0A6N9T779"/>
<dbReference type="Proteomes" id="UP000469011">
    <property type="component" value="Unassembled WGS sequence"/>
</dbReference>
<dbReference type="PROSITE" id="PS50005">
    <property type="entry name" value="TPR"/>
    <property type="match status" value="2"/>
</dbReference>
<dbReference type="InterPro" id="IPR019734">
    <property type="entry name" value="TPR_rpt"/>
</dbReference>
<dbReference type="EMBL" id="JAAAMG010000011">
    <property type="protein sequence ID" value="NDW05609.1"/>
    <property type="molecule type" value="Genomic_DNA"/>
</dbReference>
<comment type="caution">
    <text evidence="2">The sequence shown here is derived from an EMBL/GenBank/DDBJ whole genome shotgun (WGS) entry which is preliminary data.</text>
</comment>
<feature type="repeat" description="TPR" evidence="1">
    <location>
        <begin position="126"/>
        <end position="159"/>
    </location>
</feature>
<dbReference type="InterPro" id="IPR029044">
    <property type="entry name" value="Nucleotide-diphossugar_trans"/>
</dbReference>
<accession>A0A6N9T779</accession>
<evidence type="ECO:0000256" key="1">
    <source>
        <dbReference type="PROSITE-ProRule" id="PRU00339"/>
    </source>
</evidence>
<dbReference type="PANTHER" id="PTHR43179">
    <property type="entry name" value="RHAMNOSYLTRANSFERASE WBBL"/>
    <property type="match status" value="1"/>
</dbReference>
<keyword evidence="2" id="KW-0808">Transferase</keyword>
<sequence length="810" mass="87983">MFGRLMPPLRRIVRSASTMRPVGTKDDRRDRADGPALKGAATTFGANPVRWLAARGRAAPHVLRADKLRDAGDSVSAAHAYEAALRIDPGRTNLKVQCGNMYKDAGVLDAALRWYESALEDRPDDADIHLQVGHALKLAGRRSEALAAYRRVLALDPANRHASWELVQAGDVDEQLRGISAQTTGHGLETMLSMAAEIEAMRRKLAEIGAALPDISSLTAFPAKAYRHFRQIFDVPSPASLDLPSELPHLFVVADASGLDASALHRLLASIVGQSATRWRAVVLNVEPTLLVAVERLARTDDRLEAVPAAREGSGRTAVLDLVREVETDAVVFLPPGAAMHRHCLAWLAAGFAGSQADVLTFDEEWVVPGEGEPSSFEARGGLDPEMLLQENSWGEAIAVRKATFDRLDLDGDDAAPLPKPSALLLAAVRADASPGHVPYPLVAFEGDENARNIARRNALPDHRQAVERHLRLCGLRERVAVSGGTDGEPLHLEWQAGLPREQITVIVPTRDNAEDCAGFVDSLFAKASRPEALRILIVDNATTARSDLGGLEALAGRKGVRILRDDGPFNWSHINNLAAATSDTPILVFANDDMRMLSSAWDEMLRGLLARDSVGAVGAKLLYPDETMQHAGVLFGWKGSVIHDGLFEARDAPGPSGRWSKTRRVGAVTGAFMALRRADFLELDGFDAIGLPIGYSDIDLCLRLRAAGRDILWSPDVTLLHYESKSRGLDHLDAERAARGGRERALVETRWGAEVFSRDPTISPIWIDATLPYRLISFPAPQRALEFIRLTSRARRAGTESAKSTVACE</sequence>
<dbReference type="SUPFAM" id="SSF48452">
    <property type="entry name" value="TPR-like"/>
    <property type="match status" value="1"/>
</dbReference>